<protein>
    <submittedName>
        <fullName evidence="1">Uncharacterized protein</fullName>
    </submittedName>
</protein>
<accession>A0A0A9CCT7</accession>
<name>A0A0A9CCT7_ARUDO</name>
<dbReference type="EMBL" id="GBRH01225627">
    <property type="protein sequence ID" value="JAD72268.1"/>
    <property type="molecule type" value="Transcribed_RNA"/>
</dbReference>
<proteinExistence type="predicted"/>
<reference evidence="1" key="2">
    <citation type="journal article" date="2015" name="Data Brief">
        <title>Shoot transcriptome of the giant reed, Arundo donax.</title>
        <authorList>
            <person name="Barrero R.A."/>
            <person name="Guerrero F.D."/>
            <person name="Moolhuijzen P."/>
            <person name="Goolsby J.A."/>
            <person name="Tidwell J."/>
            <person name="Bellgard S.E."/>
            <person name="Bellgard M.I."/>
        </authorList>
    </citation>
    <scope>NUCLEOTIDE SEQUENCE</scope>
    <source>
        <tissue evidence="1">Shoot tissue taken approximately 20 cm above the soil surface</tissue>
    </source>
</reference>
<evidence type="ECO:0000313" key="1">
    <source>
        <dbReference type="EMBL" id="JAD72268.1"/>
    </source>
</evidence>
<reference evidence="1" key="1">
    <citation type="submission" date="2014-09" db="EMBL/GenBank/DDBJ databases">
        <authorList>
            <person name="Magalhaes I.L.F."/>
            <person name="Oliveira U."/>
            <person name="Santos F.R."/>
            <person name="Vidigal T.H.D.A."/>
            <person name="Brescovit A.D."/>
            <person name="Santos A.J."/>
        </authorList>
    </citation>
    <scope>NUCLEOTIDE SEQUENCE</scope>
    <source>
        <tissue evidence="1">Shoot tissue taken approximately 20 cm above the soil surface</tissue>
    </source>
</reference>
<sequence length="12" mass="1395">MIFSCASYIWSS</sequence>
<organism evidence="1">
    <name type="scientific">Arundo donax</name>
    <name type="common">Giant reed</name>
    <name type="synonym">Donax arundinaceus</name>
    <dbReference type="NCBI Taxonomy" id="35708"/>
    <lineage>
        <taxon>Eukaryota</taxon>
        <taxon>Viridiplantae</taxon>
        <taxon>Streptophyta</taxon>
        <taxon>Embryophyta</taxon>
        <taxon>Tracheophyta</taxon>
        <taxon>Spermatophyta</taxon>
        <taxon>Magnoliopsida</taxon>
        <taxon>Liliopsida</taxon>
        <taxon>Poales</taxon>
        <taxon>Poaceae</taxon>
        <taxon>PACMAD clade</taxon>
        <taxon>Arundinoideae</taxon>
        <taxon>Arundineae</taxon>
        <taxon>Arundo</taxon>
    </lineage>
</organism>